<dbReference type="GO" id="GO:0005634">
    <property type="term" value="C:nucleus"/>
    <property type="evidence" value="ECO:0007669"/>
    <property type="project" value="UniProtKB-SubCell"/>
</dbReference>
<dbReference type="InterPro" id="IPR007219">
    <property type="entry name" value="XnlR_reg_dom"/>
</dbReference>
<feature type="compositionally biased region" description="Basic and acidic residues" evidence="6">
    <location>
        <begin position="62"/>
        <end position="77"/>
    </location>
</feature>
<evidence type="ECO:0000256" key="5">
    <source>
        <dbReference type="ARBA" id="ARBA00023242"/>
    </source>
</evidence>
<dbReference type="GO" id="GO:0008270">
    <property type="term" value="F:zinc ion binding"/>
    <property type="evidence" value="ECO:0007669"/>
    <property type="project" value="InterPro"/>
</dbReference>
<evidence type="ECO:0000313" key="8">
    <source>
        <dbReference type="EMBL" id="KAF2491982.1"/>
    </source>
</evidence>
<accession>A0A6A6QIE1</accession>
<dbReference type="CDD" id="cd12148">
    <property type="entry name" value="fungal_TF_MHR"/>
    <property type="match status" value="1"/>
</dbReference>
<dbReference type="SMART" id="SM00066">
    <property type="entry name" value="GAL4"/>
    <property type="match status" value="1"/>
</dbReference>
<evidence type="ECO:0000256" key="3">
    <source>
        <dbReference type="ARBA" id="ARBA00023015"/>
    </source>
</evidence>
<dbReference type="InterPro" id="IPR001138">
    <property type="entry name" value="Zn2Cys6_DnaBD"/>
</dbReference>
<dbReference type="SUPFAM" id="SSF57701">
    <property type="entry name" value="Zn2/Cys6 DNA-binding domain"/>
    <property type="match status" value="1"/>
</dbReference>
<dbReference type="GO" id="GO:0000981">
    <property type="term" value="F:DNA-binding transcription factor activity, RNA polymerase II-specific"/>
    <property type="evidence" value="ECO:0007669"/>
    <property type="project" value="InterPro"/>
</dbReference>
<dbReference type="InterPro" id="IPR050815">
    <property type="entry name" value="TF_fung"/>
</dbReference>
<dbReference type="GO" id="GO:0006351">
    <property type="term" value="P:DNA-templated transcription"/>
    <property type="evidence" value="ECO:0007669"/>
    <property type="project" value="InterPro"/>
</dbReference>
<dbReference type="Gene3D" id="4.10.240.10">
    <property type="entry name" value="Zn(2)-C6 fungal-type DNA-binding domain"/>
    <property type="match status" value="1"/>
</dbReference>
<evidence type="ECO:0000256" key="4">
    <source>
        <dbReference type="ARBA" id="ARBA00023163"/>
    </source>
</evidence>
<name>A0A6A6QIE1_9PEZI</name>
<keyword evidence="4" id="KW-0804">Transcription</keyword>
<feature type="region of interest" description="Disordered" evidence="6">
    <location>
        <begin position="389"/>
        <end position="418"/>
    </location>
</feature>
<organism evidence="8 9">
    <name type="scientific">Lophium mytilinum</name>
    <dbReference type="NCBI Taxonomy" id="390894"/>
    <lineage>
        <taxon>Eukaryota</taxon>
        <taxon>Fungi</taxon>
        <taxon>Dikarya</taxon>
        <taxon>Ascomycota</taxon>
        <taxon>Pezizomycotina</taxon>
        <taxon>Dothideomycetes</taxon>
        <taxon>Pleosporomycetidae</taxon>
        <taxon>Mytilinidiales</taxon>
        <taxon>Mytilinidiaceae</taxon>
        <taxon>Lophium</taxon>
    </lineage>
</organism>
<dbReference type="CDD" id="cd00067">
    <property type="entry name" value="GAL4"/>
    <property type="match status" value="1"/>
</dbReference>
<dbReference type="PROSITE" id="PS50048">
    <property type="entry name" value="ZN2_CY6_FUNGAL_2"/>
    <property type="match status" value="1"/>
</dbReference>
<protein>
    <recommendedName>
        <fullName evidence="7">Zn(2)-C6 fungal-type domain-containing protein</fullName>
    </recommendedName>
</protein>
<feature type="compositionally biased region" description="Low complexity" evidence="6">
    <location>
        <begin position="81"/>
        <end position="93"/>
    </location>
</feature>
<evidence type="ECO:0000256" key="6">
    <source>
        <dbReference type="SAM" id="MobiDB-lite"/>
    </source>
</evidence>
<evidence type="ECO:0000259" key="7">
    <source>
        <dbReference type="PROSITE" id="PS50048"/>
    </source>
</evidence>
<dbReference type="Pfam" id="PF04082">
    <property type="entry name" value="Fungal_trans"/>
    <property type="match status" value="1"/>
</dbReference>
<dbReference type="InterPro" id="IPR036864">
    <property type="entry name" value="Zn2-C6_fun-type_DNA-bd_sf"/>
</dbReference>
<sequence>MACAGGKHAERLRPAPQAPLEQPLAASRSASRHASNTDAAHLHAMTPGGIGDRRQQRAIPALHERAETPLPSDDHSSGQKLPSLRSLLQPQLLDSKPPVSSSPLEGRKLPQPSRVYDSASPTLKRRYGNDYFSPLRSGGEAGSTRAPPVLHTPLQYPTAPNSSACLTPSFQRHSRQNLSDPVQTIPRPSSAASGFYNPHGSVTPLSIPAPTIESFDVASVQSKRRHDPSSLRAPTRSTQCVGQREIPGEGLCYVYEDGSFCRVVIDGEPVNPSWGITKAGKPRKRLAQACLTCREKKIKCEPAIPKCHQCTKSQRLCRGGLSQGSNQDEQSPSSNSSMLHTPAIEHISPLSGRNSAALEAPFPSQPPLKTIKTSEDNFVWKSDFQRDSRLNTATTGPTFETHPSHTLSKEPPSIGRTSSQHSLLMEDQLELNWEQDPYEADPKLTSSLLGLYFTHVGSVTYCMFPRKQFLVWVGKCRDKSQDDRMLLYILLAMGSVFASDAGQRSAGKRFAEIAAHAARKRFGKFSLQLCQTRLMLALFYFARGKSTEAWDYSGASLRAISALRLNTEEGVMDFPEDDLDYGFDRPTLEECRRRTFWSGFLMDRYNGFCGGTVCFLQPEDTFLRLPCLESDFGSPSPREAALFDFEFFKEPQSNVPPSAMTHLTLISAIWGEVLLFTSRAINRPGQSYSQRYEEFYDITCQRLDGWRNNLPSHLRFTPSNLDDSFAAGSSGTFISLHALYHATQMRMNRYARNATFTPSTLRRNISRANISATEFIKIMQVLAPAARHDRRPDFPPEYILTTPFSGYALMLAVDVVSAGGTVASLPSLIESISTALPAVAELADFWASAEVQHKAIFSRLKQLAEIALSEDDRARSGPIWRSSGSLETSFAKKDDVIYGIEDHAFFDLLNGDMMNEEE</sequence>
<dbReference type="Proteomes" id="UP000799750">
    <property type="component" value="Unassembled WGS sequence"/>
</dbReference>
<keyword evidence="2" id="KW-0479">Metal-binding</keyword>
<dbReference type="SMART" id="SM00906">
    <property type="entry name" value="Fungal_trans"/>
    <property type="match status" value="1"/>
</dbReference>
<dbReference type="Pfam" id="PF00172">
    <property type="entry name" value="Zn_clus"/>
    <property type="match status" value="1"/>
</dbReference>
<evidence type="ECO:0000256" key="1">
    <source>
        <dbReference type="ARBA" id="ARBA00004123"/>
    </source>
</evidence>
<dbReference type="EMBL" id="MU004194">
    <property type="protein sequence ID" value="KAF2491982.1"/>
    <property type="molecule type" value="Genomic_DNA"/>
</dbReference>
<feature type="domain" description="Zn(2)-C6 fungal-type" evidence="7">
    <location>
        <begin position="289"/>
        <end position="317"/>
    </location>
</feature>
<dbReference type="OrthoDB" id="5426798at2759"/>
<dbReference type="PANTHER" id="PTHR47338:SF11">
    <property type="entry name" value="ZN(II)2CYS6 TRANSCRIPTION FACTOR (EUROFUNG)"/>
    <property type="match status" value="1"/>
</dbReference>
<keyword evidence="9" id="KW-1185">Reference proteome</keyword>
<evidence type="ECO:0000256" key="2">
    <source>
        <dbReference type="ARBA" id="ARBA00022723"/>
    </source>
</evidence>
<feature type="compositionally biased region" description="Polar residues" evidence="6">
    <location>
        <begin position="323"/>
        <end position="339"/>
    </location>
</feature>
<dbReference type="PROSITE" id="PS00463">
    <property type="entry name" value="ZN2_CY6_FUNGAL_1"/>
    <property type="match status" value="1"/>
</dbReference>
<feature type="region of interest" description="Disordered" evidence="6">
    <location>
        <begin position="320"/>
        <end position="339"/>
    </location>
</feature>
<dbReference type="GO" id="GO:0003677">
    <property type="term" value="F:DNA binding"/>
    <property type="evidence" value="ECO:0007669"/>
    <property type="project" value="InterPro"/>
</dbReference>
<comment type="subcellular location">
    <subcellularLocation>
        <location evidence="1">Nucleus</location>
    </subcellularLocation>
</comment>
<feature type="region of interest" description="Disordered" evidence="6">
    <location>
        <begin position="1"/>
        <end position="147"/>
    </location>
</feature>
<dbReference type="AlphaFoldDB" id="A0A6A6QIE1"/>
<reference evidence="8" key="1">
    <citation type="journal article" date="2020" name="Stud. Mycol.">
        <title>101 Dothideomycetes genomes: a test case for predicting lifestyles and emergence of pathogens.</title>
        <authorList>
            <person name="Haridas S."/>
            <person name="Albert R."/>
            <person name="Binder M."/>
            <person name="Bloem J."/>
            <person name="Labutti K."/>
            <person name="Salamov A."/>
            <person name="Andreopoulos B."/>
            <person name="Baker S."/>
            <person name="Barry K."/>
            <person name="Bills G."/>
            <person name="Bluhm B."/>
            <person name="Cannon C."/>
            <person name="Castanera R."/>
            <person name="Culley D."/>
            <person name="Daum C."/>
            <person name="Ezra D."/>
            <person name="Gonzalez J."/>
            <person name="Henrissat B."/>
            <person name="Kuo A."/>
            <person name="Liang C."/>
            <person name="Lipzen A."/>
            <person name="Lutzoni F."/>
            <person name="Magnuson J."/>
            <person name="Mondo S."/>
            <person name="Nolan M."/>
            <person name="Ohm R."/>
            <person name="Pangilinan J."/>
            <person name="Park H.-J."/>
            <person name="Ramirez L."/>
            <person name="Alfaro M."/>
            <person name="Sun H."/>
            <person name="Tritt A."/>
            <person name="Yoshinaga Y."/>
            <person name="Zwiers L.-H."/>
            <person name="Turgeon B."/>
            <person name="Goodwin S."/>
            <person name="Spatafora J."/>
            <person name="Crous P."/>
            <person name="Grigoriev I."/>
        </authorList>
    </citation>
    <scope>NUCLEOTIDE SEQUENCE</scope>
    <source>
        <strain evidence="8">CBS 269.34</strain>
    </source>
</reference>
<gene>
    <name evidence="8" type="ORF">BU16DRAFT_574125</name>
</gene>
<keyword evidence="3" id="KW-0805">Transcription regulation</keyword>
<keyword evidence="5" id="KW-0539">Nucleus</keyword>
<feature type="compositionally biased region" description="Low complexity" evidence="6">
    <location>
        <begin position="14"/>
        <end position="34"/>
    </location>
</feature>
<evidence type="ECO:0000313" key="9">
    <source>
        <dbReference type="Proteomes" id="UP000799750"/>
    </source>
</evidence>
<proteinExistence type="predicted"/>
<dbReference type="PANTHER" id="PTHR47338">
    <property type="entry name" value="ZN(II)2CYS6 TRANSCRIPTION FACTOR (EUROFUNG)-RELATED"/>
    <property type="match status" value="1"/>
</dbReference>